<keyword evidence="1" id="KW-0614">Plasmid</keyword>
<reference evidence="1" key="1">
    <citation type="submission" date="2022-04" db="EMBL/GenBank/DDBJ databases">
        <title>Hymenobacter sp. isolated from the air.</title>
        <authorList>
            <person name="Won M."/>
            <person name="Lee C.-M."/>
            <person name="Woen H.-Y."/>
            <person name="Kwon S.-W."/>
        </authorList>
    </citation>
    <scope>NUCLEOTIDE SEQUENCE</scope>
    <source>
        <strain evidence="1">5420S-77</strain>
        <plasmid evidence="1">unnamed3</plasmid>
    </source>
</reference>
<protein>
    <recommendedName>
        <fullName evidence="3">Alpha/beta hydrolase</fullName>
    </recommendedName>
</protein>
<sequence length="139" mass="14726">MAATEAALPAYVVYRLKDLEAAKAEGQPPVIVFGNGGCANTFIAHEKVLSAASCRGAAKTGNSASNRMRDADANPITVAQDIRYREGNGPAWVLDLATPAARGHQRWPALVIVHGGGWGMGSASDPVYQKMMVDYALKR</sequence>
<name>A0ABY4GEF3_9BACT</name>
<geneLocation type="plasmid" evidence="1 2">
    <name>unnamed3</name>
</geneLocation>
<keyword evidence="2" id="KW-1185">Reference proteome</keyword>
<organism evidence="1 2">
    <name type="scientific">Hymenobacter volaticus</name>
    <dbReference type="NCBI Taxonomy" id="2932254"/>
    <lineage>
        <taxon>Bacteria</taxon>
        <taxon>Pseudomonadati</taxon>
        <taxon>Bacteroidota</taxon>
        <taxon>Cytophagia</taxon>
        <taxon>Cytophagales</taxon>
        <taxon>Hymenobacteraceae</taxon>
        <taxon>Hymenobacter</taxon>
    </lineage>
</organism>
<dbReference type="SUPFAM" id="SSF53474">
    <property type="entry name" value="alpha/beta-Hydrolases"/>
    <property type="match status" value="1"/>
</dbReference>
<evidence type="ECO:0000313" key="2">
    <source>
        <dbReference type="Proteomes" id="UP000830401"/>
    </source>
</evidence>
<dbReference type="Proteomes" id="UP000830401">
    <property type="component" value="Plasmid unnamed3"/>
</dbReference>
<dbReference type="RefSeq" id="WP_245126890.1">
    <property type="nucleotide sequence ID" value="NZ_CP095064.1"/>
</dbReference>
<dbReference type="Gene3D" id="3.40.50.1820">
    <property type="entry name" value="alpha/beta hydrolase"/>
    <property type="match status" value="1"/>
</dbReference>
<dbReference type="InterPro" id="IPR029058">
    <property type="entry name" value="AB_hydrolase_fold"/>
</dbReference>
<evidence type="ECO:0000313" key="1">
    <source>
        <dbReference type="EMBL" id="UOQ69136.1"/>
    </source>
</evidence>
<accession>A0ABY4GEF3</accession>
<gene>
    <name evidence="1" type="ORF">MUN86_25815</name>
</gene>
<dbReference type="EMBL" id="CP095064">
    <property type="protein sequence ID" value="UOQ69136.1"/>
    <property type="molecule type" value="Genomic_DNA"/>
</dbReference>
<evidence type="ECO:0008006" key="3">
    <source>
        <dbReference type="Google" id="ProtNLM"/>
    </source>
</evidence>
<proteinExistence type="predicted"/>